<keyword evidence="3 7" id="KW-0812">Transmembrane</keyword>
<feature type="transmembrane region" description="Helical" evidence="7">
    <location>
        <begin position="224"/>
        <end position="251"/>
    </location>
</feature>
<dbReference type="InterPro" id="IPR011701">
    <property type="entry name" value="MFS"/>
</dbReference>
<evidence type="ECO:0000256" key="4">
    <source>
        <dbReference type="ARBA" id="ARBA00022989"/>
    </source>
</evidence>
<feature type="transmembrane region" description="Helical" evidence="7">
    <location>
        <begin position="21"/>
        <end position="41"/>
    </location>
</feature>
<reference evidence="10" key="1">
    <citation type="submission" date="2022-11" db="UniProtKB">
        <authorList>
            <consortium name="WormBaseParasite"/>
        </authorList>
    </citation>
    <scope>IDENTIFICATION</scope>
</reference>
<feature type="transmembrane region" description="Helical" evidence="7">
    <location>
        <begin position="335"/>
        <end position="358"/>
    </location>
</feature>
<dbReference type="CDD" id="cd17328">
    <property type="entry name" value="MFS_spinster_like"/>
    <property type="match status" value="1"/>
</dbReference>
<feature type="transmembrane region" description="Helical" evidence="7">
    <location>
        <begin position="88"/>
        <end position="106"/>
    </location>
</feature>
<dbReference type="GO" id="GO:0022857">
    <property type="term" value="F:transmembrane transporter activity"/>
    <property type="evidence" value="ECO:0007669"/>
    <property type="project" value="InterPro"/>
</dbReference>
<dbReference type="WBParaSite" id="sdigi.contig184.g5804.t1">
    <property type="protein sequence ID" value="sdigi.contig184.g5804.t1"/>
    <property type="gene ID" value="sdigi.contig184.g5804"/>
</dbReference>
<feature type="transmembrane region" description="Helical" evidence="7">
    <location>
        <begin position="419"/>
        <end position="441"/>
    </location>
</feature>
<dbReference type="AlphaFoldDB" id="A0A915PIM6"/>
<organism evidence="9 10">
    <name type="scientific">Setaria digitata</name>
    <dbReference type="NCBI Taxonomy" id="48799"/>
    <lineage>
        <taxon>Eukaryota</taxon>
        <taxon>Metazoa</taxon>
        <taxon>Ecdysozoa</taxon>
        <taxon>Nematoda</taxon>
        <taxon>Chromadorea</taxon>
        <taxon>Rhabditida</taxon>
        <taxon>Spirurina</taxon>
        <taxon>Spiruromorpha</taxon>
        <taxon>Filarioidea</taxon>
        <taxon>Setariidae</taxon>
        <taxon>Setaria</taxon>
    </lineage>
</organism>
<name>A0A915PIM6_9BILA</name>
<feature type="domain" description="Major facilitator superfamily (MFS) profile" evidence="8">
    <location>
        <begin position="23"/>
        <end position="446"/>
    </location>
</feature>
<evidence type="ECO:0000256" key="3">
    <source>
        <dbReference type="ARBA" id="ARBA00022692"/>
    </source>
</evidence>
<feature type="transmembrane region" description="Helical" evidence="7">
    <location>
        <begin position="148"/>
        <end position="168"/>
    </location>
</feature>
<keyword evidence="4 7" id="KW-1133">Transmembrane helix</keyword>
<keyword evidence="9" id="KW-1185">Reference proteome</keyword>
<dbReference type="Proteomes" id="UP000887581">
    <property type="component" value="Unplaced"/>
</dbReference>
<protein>
    <submittedName>
        <fullName evidence="10">Major facilitator superfamily (MFS) profile domain-containing protein</fullName>
    </submittedName>
</protein>
<dbReference type="Gene3D" id="1.20.1250.20">
    <property type="entry name" value="MFS general substrate transporter like domains"/>
    <property type="match status" value="1"/>
</dbReference>
<dbReference type="PROSITE" id="PS50850">
    <property type="entry name" value="MFS"/>
    <property type="match status" value="1"/>
</dbReference>
<feature type="transmembrane region" description="Helical" evidence="7">
    <location>
        <begin position="61"/>
        <end position="81"/>
    </location>
</feature>
<dbReference type="GO" id="GO:0016020">
    <property type="term" value="C:membrane"/>
    <property type="evidence" value="ECO:0007669"/>
    <property type="project" value="UniProtKB-SubCell"/>
</dbReference>
<accession>A0A915PIM6</accession>
<keyword evidence="2" id="KW-0813">Transport</keyword>
<evidence type="ECO:0000313" key="10">
    <source>
        <dbReference type="WBParaSite" id="sdigi.contig184.g5804.t1"/>
    </source>
</evidence>
<evidence type="ECO:0000256" key="5">
    <source>
        <dbReference type="ARBA" id="ARBA00023136"/>
    </source>
</evidence>
<dbReference type="Pfam" id="PF07690">
    <property type="entry name" value="MFS_1"/>
    <property type="match status" value="1"/>
</dbReference>
<comment type="subcellular location">
    <subcellularLocation>
        <location evidence="1">Membrane</location>
        <topology evidence="1">Multi-pass membrane protein</topology>
    </subcellularLocation>
</comment>
<evidence type="ECO:0000256" key="1">
    <source>
        <dbReference type="ARBA" id="ARBA00004141"/>
    </source>
</evidence>
<evidence type="ECO:0000256" key="6">
    <source>
        <dbReference type="ARBA" id="ARBA00024338"/>
    </source>
</evidence>
<evidence type="ECO:0000259" key="8">
    <source>
        <dbReference type="PROSITE" id="PS50850"/>
    </source>
</evidence>
<evidence type="ECO:0000313" key="9">
    <source>
        <dbReference type="Proteomes" id="UP000887581"/>
    </source>
</evidence>
<comment type="similarity">
    <text evidence="6">Belongs to the major facilitator superfamily. Spinster (TC 2.A.1.49) family.</text>
</comment>
<feature type="transmembrane region" description="Helical" evidence="7">
    <location>
        <begin position="378"/>
        <end position="399"/>
    </location>
</feature>
<proteinExistence type="inferred from homology"/>
<dbReference type="InterPro" id="IPR036259">
    <property type="entry name" value="MFS_trans_sf"/>
</dbReference>
<feature type="transmembrane region" description="Helical" evidence="7">
    <location>
        <begin position="180"/>
        <end position="200"/>
    </location>
</feature>
<evidence type="ECO:0000256" key="7">
    <source>
        <dbReference type="SAM" id="Phobius"/>
    </source>
</evidence>
<dbReference type="InterPro" id="IPR020846">
    <property type="entry name" value="MFS_dom"/>
</dbReference>
<dbReference type="PANTHER" id="PTHR23505">
    <property type="entry name" value="SPINSTER"/>
    <property type="match status" value="1"/>
</dbReference>
<keyword evidence="5 7" id="KW-0472">Membrane</keyword>
<dbReference type="PANTHER" id="PTHR23505:SF79">
    <property type="entry name" value="PROTEIN SPINSTER"/>
    <property type="match status" value="1"/>
</dbReference>
<evidence type="ECO:0000256" key="2">
    <source>
        <dbReference type="ARBA" id="ARBA00022448"/>
    </source>
</evidence>
<sequence>MMDDEDSQLLITTTGSSKRKFATVGVLLLINLLNYMDRFTVAGVLTQIEKYFNINDSSAGLLQTVFVVFYMLFAPFCGYYGDRYNRKLIMEIGLIVWVLAVLSSTFCGPAHFYLFILCRGIVGIGEASYVTVAPTIIADMYKENQRSIALMVFYFAVPVGSGLGYAAGSSLSLWTNTWQWGIRLTPVLGIICFLLLFFVIEEPVRGESEFATFMPSSFLADIKYLLTVPTYIFTTFGLTAVVFVVGCLAWWTPTLLQYAWAVHHGTSHVSSEVKAEIGLEFGIITCFAGFLGVFCGSTLSQLIQVVLIFDVAKVLLDDPNFHSSGGRDLAVSQEIFMQISMFIFALLAITGCCVNWAVSMDILMSVISLRRRSMASAIQTLVSHLFGDAFSPYLIGLISDAVCGRDQSVLAHFIALQRSLFVPNFVLCFAGLMYLVSTFYIDQDRRNADELTHGEQLTFENDSDISPFIDAVEHSLRT</sequence>
<dbReference type="InterPro" id="IPR044770">
    <property type="entry name" value="MFS_spinster-like"/>
</dbReference>
<dbReference type="SUPFAM" id="SSF103473">
    <property type="entry name" value="MFS general substrate transporter"/>
    <property type="match status" value="1"/>
</dbReference>